<reference evidence="2 3" key="1">
    <citation type="submission" date="2019-07" db="EMBL/GenBank/DDBJ databases">
        <title>Whole genome shotgun sequence of Knoellia locipacati NBRC 109775.</title>
        <authorList>
            <person name="Hosoyama A."/>
            <person name="Uohara A."/>
            <person name="Ohji S."/>
            <person name="Ichikawa N."/>
        </authorList>
    </citation>
    <scope>NUCLEOTIDE SEQUENCE [LARGE SCALE GENOMIC DNA]</scope>
    <source>
        <strain evidence="2 3">NBRC 109775</strain>
    </source>
</reference>
<feature type="compositionally biased region" description="Polar residues" evidence="1">
    <location>
        <begin position="1"/>
        <end position="21"/>
    </location>
</feature>
<dbReference type="EMBL" id="BKBA01000003">
    <property type="protein sequence ID" value="GEQ12260.1"/>
    <property type="molecule type" value="Genomic_DNA"/>
</dbReference>
<gene>
    <name evidence="2" type="ORF">KLO01_03070</name>
</gene>
<accession>A0A512SWD4</accession>
<keyword evidence="3" id="KW-1185">Reference proteome</keyword>
<evidence type="ECO:0000313" key="3">
    <source>
        <dbReference type="Proteomes" id="UP000321793"/>
    </source>
</evidence>
<evidence type="ECO:0000256" key="1">
    <source>
        <dbReference type="SAM" id="MobiDB-lite"/>
    </source>
</evidence>
<dbReference type="AlphaFoldDB" id="A0A512SWD4"/>
<evidence type="ECO:0000313" key="2">
    <source>
        <dbReference type="EMBL" id="GEQ12260.1"/>
    </source>
</evidence>
<protein>
    <submittedName>
        <fullName evidence="2">Uncharacterized protein</fullName>
    </submittedName>
</protein>
<feature type="region of interest" description="Disordered" evidence="1">
    <location>
        <begin position="1"/>
        <end position="27"/>
    </location>
</feature>
<proteinExistence type="predicted"/>
<name>A0A512SWD4_9MICO</name>
<sequence length="83" mass="8598">MSQISTISGGSARAGQTGTSHEQGEAQMSKAFVKLRSRGLSQRVTAPAEDDHVVDLGAVVVMTAPGPMGPTVEAMFAGWPRSL</sequence>
<comment type="caution">
    <text evidence="2">The sequence shown here is derived from an EMBL/GenBank/DDBJ whole genome shotgun (WGS) entry which is preliminary data.</text>
</comment>
<dbReference type="Proteomes" id="UP000321793">
    <property type="component" value="Unassembled WGS sequence"/>
</dbReference>
<organism evidence="2 3">
    <name type="scientific">Knoellia locipacati</name>
    <dbReference type="NCBI Taxonomy" id="882824"/>
    <lineage>
        <taxon>Bacteria</taxon>
        <taxon>Bacillati</taxon>
        <taxon>Actinomycetota</taxon>
        <taxon>Actinomycetes</taxon>
        <taxon>Micrococcales</taxon>
        <taxon>Intrasporangiaceae</taxon>
        <taxon>Knoellia</taxon>
    </lineage>
</organism>